<evidence type="ECO:0000313" key="6">
    <source>
        <dbReference type="Proteomes" id="UP000694865"/>
    </source>
</evidence>
<feature type="region of interest" description="Disordered" evidence="4">
    <location>
        <begin position="188"/>
        <end position="207"/>
    </location>
</feature>
<dbReference type="PANTHER" id="PTHR46182">
    <property type="entry name" value="FI19480P1"/>
    <property type="match status" value="1"/>
</dbReference>
<reference evidence="7" key="1">
    <citation type="submission" date="2025-08" db="UniProtKB">
        <authorList>
            <consortium name="RefSeq"/>
        </authorList>
    </citation>
    <scope>IDENTIFICATION</scope>
    <source>
        <tissue evidence="7">Testes</tissue>
    </source>
</reference>
<dbReference type="GeneID" id="102807813"/>
<evidence type="ECO:0000256" key="1">
    <source>
        <dbReference type="ARBA" id="ARBA00004370"/>
    </source>
</evidence>
<dbReference type="InterPro" id="IPR029865">
    <property type="entry name" value="KIAA0319-like"/>
</dbReference>
<evidence type="ECO:0000256" key="3">
    <source>
        <dbReference type="ARBA" id="ARBA00023180"/>
    </source>
</evidence>
<evidence type="ECO:0000256" key="4">
    <source>
        <dbReference type="SAM" id="MobiDB-lite"/>
    </source>
</evidence>
<evidence type="ECO:0000259" key="5">
    <source>
        <dbReference type="Pfam" id="PF23597"/>
    </source>
</evidence>
<dbReference type="Pfam" id="PF23597">
    <property type="entry name" value="KIAA0319_N"/>
    <property type="match status" value="1"/>
</dbReference>
<keyword evidence="3" id="KW-0325">Glycoprotein</keyword>
<dbReference type="RefSeq" id="XP_006822778.1">
    <property type="nucleotide sequence ID" value="XM_006822715.1"/>
</dbReference>
<dbReference type="PANTHER" id="PTHR46182:SF2">
    <property type="entry name" value="FI19480P1"/>
    <property type="match status" value="1"/>
</dbReference>
<evidence type="ECO:0000256" key="2">
    <source>
        <dbReference type="ARBA" id="ARBA00023136"/>
    </source>
</evidence>
<keyword evidence="6" id="KW-1185">Reference proteome</keyword>
<dbReference type="Proteomes" id="UP000694865">
    <property type="component" value="Unplaced"/>
</dbReference>
<feature type="domain" description="MANSC" evidence="5">
    <location>
        <begin position="82"/>
        <end position="135"/>
    </location>
</feature>
<feature type="compositionally biased region" description="Polar residues" evidence="4">
    <location>
        <begin position="192"/>
        <end position="207"/>
    </location>
</feature>
<gene>
    <name evidence="7" type="primary">LOC102807813</name>
</gene>
<proteinExistence type="predicted"/>
<keyword evidence="2" id="KW-0472">Membrane</keyword>
<protein>
    <submittedName>
        <fullName evidence="7">Uncharacterized protein LOC102807813</fullName>
    </submittedName>
</protein>
<comment type="subcellular location">
    <subcellularLocation>
        <location evidence="1">Membrane</location>
    </subcellularLocation>
</comment>
<dbReference type="InterPro" id="IPR013980">
    <property type="entry name" value="MANSC_dom"/>
</dbReference>
<accession>A0ABM0MRY7</accession>
<name>A0ABM0MRY7_SACKO</name>
<sequence length="236" mass="26024">MATTSNINRTLFCQFFTLPSSLHLCRQFLMLLILLYLPAGLCLNHCMLQQIYKNVIPYGGQSAGTFTPRDIDRHKFNSLDSLMEECGNICCQDDACDVVYVYNMKCYTLDCVNADMCEPIESLEGKETYMAFIARAMSSHLDELPGSTVGLTTSNTAQITLPNDETSDKVNGGDDTDELETLLNILGEEKTPQQTPNPAPSSQVTQPPIATDALNSVIPLPDKKNFYGELTNGLCI</sequence>
<organism evidence="6 7">
    <name type="scientific">Saccoglossus kowalevskii</name>
    <name type="common">Acorn worm</name>
    <dbReference type="NCBI Taxonomy" id="10224"/>
    <lineage>
        <taxon>Eukaryota</taxon>
        <taxon>Metazoa</taxon>
        <taxon>Hemichordata</taxon>
        <taxon>Enteropneusta</taxon>
        <taxon>Harrimaniidae</taxon>
        <taxon>Saccoglossus</taxon>
    </lineage>
</organism>
<evidence type="ECO:0000313" key="7">
    <source>
        <dbReference type="RefSeq" id="XP_006822778.1"/>
    </source>
</evidence>